<accession>A0A9Q9ESJ8</accession>
<name>A0A9Q9ESJ8_9PEZI</name>
<evidence type="ECO:0000313" key="2">
    <source>
        <dbReference type="Proteomes" id="UP001056384"/>
    </source>
</evidence>
<keyword evidence="2" id="KW-1185">Reference proteome</keyword>
<dbReference type="EMBL" id="CP099431">
    <property type="protein sequence ID" value="USW59673.1"/>
    <property type="molecule type" value="Genomic_DNA"/>
</dbReference>
<evidence type="ECO:0000313" key="1">
    <source>
        <dbReference type="EMBL" id="USW59673.1"/>
    </source>
</evidence>
<protein>
    <submittedName>
        <fullName evidence="1">Uncharacterized protein</fullName>
    </submittedName>
</protein>
<reference evidence="1" key="1">
    <citation type="submission" date="2022-06" db="EMBL/GenBank/DDBJ databases">
        <title>Complete genome sequences of two strains of the flax pathogen Septoria linicola.</title>
        <authorList>
            <person name="Lapalu N."/>
            <person name="Simon A."/>
            <person name="Demenou B."/>
            <person name="Paumier D."/>
            <person name="Guillot M.-P."/>
            <person name="Gout L."/>
            <person name="Valade R."/>
        </authorList>
    </citation>
    <scope>NUCLEOTIDE SEQUENCE</scope>
    <source>
        <strain evidence="1">SE15195</strain>
    </source>
</reference>
<dbReference type="AlphaFoldDB" id="A0A9Q9ESJ8"/>
<proteinExistence type="predicted"/>
<organism evidence="1 2">
    <name type="scientific">Septoria linicola</name>
    <dbReference type="NCBI Taxonomy" id="215465"/>
    <lineage>
        <taxon>Eukaryota</taxon>
        <taxon>Fungi</taxon>
        <taxon>Dikarya</taxon>
        <taxon>Ascomycota</taxon>
        <taxon>Pezizomycotina</taxon>
        <taxon>Dothideomycetes</taxon>
        <taxon>Dothideomycetidae</taxon>
        <taxon>Mycosphaerellales</taxon>
        <taxon>Mycosphaerellaceae</taxon>
        <taxon>Septoria</taxon>
    </lineage>
</organism>
<gene>
    <name evidence="1" type="ORF">Slin15195_G129920</name>
</gene>
<dbReference type="Proteomes" id="UP001056384">
    <property type="component" value="Chromosome 14"/>
</dbReference>
<sequence>MDMPNDFLYNGFRAYAGFDKTHWRGGLRVNIMSDGNTFSASGKGTSSPHAAVDEICLTAGVENELVQVDISFSLHFAEVTQSVAAHHYFSKGKSPQIANAA</sequence>